<proteinExistence type="predicted"/>
<feature type="non-terminal residue" evidence="1">
    <location>
        <position position="55"/>
    </location>
</feature>
<comment type="caution">
    <text evidence="1">The sequence shown here is derived from an EMBL/GenBank/DDBJ whole genome shotgun (WGS) entry which is preliminary data.</text>
</comment>
<organism evidence="1 2">
    <name type="scientific">Aspergillus keveii</name>
    <dbReference type="NCBI Taxonomy" id="714993"/>
    <lineage>
        <taxon>Eukaryota</taxon>
        <taxon>Fungi</taxon>
        <taxon>Dikarya</taxon>
        <taxon>Ascomycota</taxon>
        <taxon>Pezizomycotina</taxon>
        <taxon>Eurotiomycetes</taxon>
        <taxon>Eurotiomycetidae</taxon>
        <taxon>Eurotiales</taxon>
        <taxon>Aspergillaceae</taxon>
        <taxon>Aspergillus</taxon>
        <taxon>Aspergillus subgen. Nidulantes</taxon>
    </lineage>
</organism>
<dbReference type="EMBL" id="JBFTWV010000058">
    <property type="protein sequence ID" value="KAL2793439.1"/>
    <property type="molecule type" value="Genomic_DNA"/>
</dbReference>
<protein>
    <submittedName>
        <fullName evidence="1">Uncharacterized protein</fullName>
    </submittedName>
</protein>
<evidence type="ECO:0000313" key="2">
    <source>
        <dbReference type="Proteomes" id="UP001610563"/>
    </source>
</evidence>
<gene>
    <name evidence="1" type="ORF">BJX66DRAFT_306166</name>
</gene>
<accession>A0ABR4G411</accession>
<sequence length="55" mass="5780">MVLSPLSAARDNAVSPLNVLASRSAPWLVNSSTTLPCPLFAARSRGVQPTRLCVS</sequence>
<reference evidence="1 2" key="1">
    <citation type="submission" date="2024-07" db="EMBL/GenBank/DDBJ databases">
        <title>Section-level genome sequencing and comparative genomics of Aspergillus sections Usti and Cavernicolus.</title>
        <authorList>
            <consortium name="Lawrence Berkeley National Laboratory"/>
            <person name="Nybo J.L."/>
            <person name="Vesth T.C."/>
            <person name="Theobald S."/>
            <person name="Frisvad J.C."/>
            <person name="Larsen T.O."/>
            <person name="Kjaerboelling I."/>
            <person name="Rothschild-Mancinelli K."/>
            <person name="Lyhne E.K."/>
            <person name="Kogle M.E."/>
            <person name="Barry K."/>
            <person name="Clum A."/>
            <person name="Na H."/>
            <person name="Ledsgaard L."/>
            <person name="Lin J."/>
            <person name="Lipzen A."/>
            <person name="Kuo A."/>
            <person name="Riley R."/>
            <person name="Mondo S."/>
            <person name="Labutti K."/>
            <person name="Haridas S."/>
            <person name="Pangalinan J."/>
            <person name="Salamov A.A."/>
            <person name="Simmons B.A."/>
            <person name="Magnuson J.K."/>
            <person name="Chen J."/>
            <person name="Drula E."/>
            <person name="Henrissat B."/>
            <person name="Wiebenga A."/>
            <person name="Lubbers R.J."/>
            <person name="Gomes A.C."/>
            <person name="Makela M.R."/>
            <person name="Stajich J."/>
            <person name="Grigoriev I.V."/>
            <person name="Mortensen U.H."/>
            <person name="De Vries R.P."/>
            <person name="Baker S.E."/>
            <person name="Andersen M.R."/>
        </authorList>
    </citation>
    <scope>NUCLEOTIDE SEQUENCE [LARGE SCALE GENOMIC DNA]</scope>
    <source>
        <strain evidence="1 2">CBS 209.92</strain>
    </source>
</reference>
<keyword evidence="2" id="KW-1185">Reference proteome</keyword>
<dbReference type="Proteomes" id="UP001610563">
    <property type="component" value="Unassembled WGS sequence"/>
</dbReference>
<evidence type="ECO:0000313" key="1">
    <source>
        <dbReference type="EMBL" id="KAL2793439.1"/>
    </source>
</evidence>
<name>A0ABR4G411_9EURO</name>